<dbReference type="AlphaFoldDB" id="A0A562TYT3"/>
<dbReference type="PRINTS" id="PR00153">
    <property type="entry name" value="CSAPPISMRASE"/>
</dbReference>
<organism evidence="6 7">
    <name type="scientific">Mucilaginibacter frigoritolerans</name>
    <dbReference type="NCBI Taxonomy" id="652788"/>
    <lineage>
        <taxon>Bacteria</taxon>
        <taxon>Pseudomonadati</taxon>
        <taxon>Bacteroidota</taxon>
        <taxon>Sphingobacteriia</taxon>
        <taxon>Sphingobacteriales</taxon>
        <taxon>Sphingobacteriaceae</taxon>
        <taxon>Mucilaginibacter</taxon>
    </lineage>
</organism>
<dbReference type="RefSeq" id="WP_144913681.1">
    <property type="nucleotide sequence ID" value="NZ_VLLI01000008.1"/>
</dbReference>
<dbReference type="PROSITE" id="PS00170">
    <property type="entry name" value="CSA_PPIASE_1"/>
    <property type="match status" value="1"/>
</dbReference>
<keyword evidence="7" id="KW-1185">Reference proteome</keyword>
<dbReference type="InterPro" id="IPR002130">
    <property type="entry name" value="Cyclophilin-type_PPIase_dom"/>
</dbReference>
<keyword evidence="2 4" id="KW-0697">Rotamase</keyword>
<evidence type="ECO:0000256" key="3">
    <source>
        <dbReference type="ARBA" id="ARBA00023235"/>
    </source>
</evidence>
<dbReference type="Gene3D" id="2.40.100.10">
    <property type="entry name" value="Cyclophilin-like"/>
    <property type="match status" value="1"/>
</dbReference>
<protein>
    <recommendedName>
        <fullName evidence="4">Peptidyl-prolyl cis-trans isomerase</fullName>
        <shortName evidence="4">PPIase</shortName>
        <ecNumber evidence="4">5.2.1.8</ecNumber>
    </recommendedName>
</protein>
<evidence type="ECO:0000259" key="5">
    <source>
        <dbReference type="PROSITE" id="PS50072"/>
    </source>
</evidence>
<proteinExistence type="inferred from homology"/>
<dbReference type="InterPro" id="IPR020892">
    <property type="entry name" value="Cyclophilin-type_PPIase_CS"/>
</dbReference>
<dbReference type="GO" id="GO:0003755">
    <property type="term" value="F:peptidyl-prolyl cis-trans isomerase activity"/>
    <property type="evidence" value="ECO:0007669"/>
    <property type="project" value="UniProtKB-UniRule"/>
</dbReference>
<keyword evidence="3 4" id="KW-0413">Isomerase</keyword>
<dbReference type="Proteomes" id="UP000317010">
    <property type="component" value="Unassembled WGS sequence"/>
</dbReference>
<dbReference type="OrthoDB" id="9807797at2"/>
<evidence type="ECO:0000256" key="2">
    <source>
        <dbReference type="ARBA" id="ARBA00023110"/>
    </source>
</evidence>
<dbReference type="PANTHER" id="PTHR45625:SF4">
    <property type="entry name" value="PEPTIDYLPROLYL ISOMERASE DOMAIN AND WD REPEAT-CONTAINING PROTEIN 1"/>
    <property type="match status" value="1"/>
</dbReference>
<accession>A0A562TYT3</accession>
<evidence type="ECO:0000313" key="7">
    <source>
        <dbReference type="Proteomes" id="UP000317010"/>
    </source>
</evidence>
<sequence length="239" mass="26966">MKKLFTTLLLAVFILFTAFAKGPKNQYVRIKTSYGSCIIRLYNETPKHRDNFIKLVKQGFYNGTLFHRVIQNFMIQGGDPDSKDTSKAKPGAELGNGDVGYTVPAEFRDSLFHKRGVLAAARDDNPTKASSGCQFYIVEGKRFTDGKMDTLEQTRLKGHKIPAWEREYYKSVGGAPHLDQNYTVYGEVVYGIDMVDRIAAVKKDKKDRPLEDVPMTVELLSKKECKQLNAILYPPVASK</sequence>
<comment type="similarity">
    <text evidence="1 4">Belongs to the cyclophilin-type PPIase family.</text>
</comment>
<dbReference type="SUPFAM" id="SSF50891">
    <property type="entry name" value="Cyclophilin-like"/>
    <property type="match status" value="1"/>
</dbReference>
<reference evidence="6 7" key="1">
    <citation type="submission" date="2019-07" db="EMBL/GenBank/DDBJ databases">
        <title>Genomic Encyclopedia of Archaeal and Bacterial Type Strains, Phase II (KMG-II): from individual species to whole genera.</title>
        <authorList>
            <person name="Goeker M."/>
        </authorList>
    </citation>
    <scope>NUCLEOTIDE SEQUENCE [LARGE SCALE GENOMIC DNA]</scope>
    <source>
        <strain evidence="6 7">ATCC BAA-1854</strain>
    </source>
</reference>
<feature type="domain" description="PPIase cyclophilin-type" evidence="5">
    <location>
        <begin position="35"/>
        <end position="216"/>
    </location>
</feature>
<dbReference type="EMBL" id="VLLI01000008">
    <property type="protein sequence ID" value="TWI98755.1"/>
    <property type="molecule type" value="Genomic_DNA"/>
</dbReference>
<dbReference type="PROSITE" id="PS50072">
    <property type="entry name" value="CSA_PPIASE_2"/>
    <property type="match status" value="1"/>
</dbReference>
<dbReference type="InterPro" id="IPR029000">
    <property type="entry name" value="Cyclophilin-like_dom_sf"/>
</dbReference>
<evidence type="ECO:0000313" key="6">
    <source>
        <dbReference type="EMBL" id="TWI98755.1"/>
    </source>
</evidence>
<evidence type="ECO:0000256" key="4">
    <source>
        <dbReference type="RuleBase" id="RU363019"/>
    </source>
</evidence>
<comment type="function">
    <text evidence="4">PPIases accelerate the folding of proteins. It catalyzes the cis-trans isomerization of proline imidic peptide bonds in oligopeptides.</text>
</comment>
<dbReference type="EC" id="5.2.1.8" evidence="4"/>
<dbReference type="PANTHER" id="PTHR45625">
    <property type="entry name" value="PEPTIDYL-PROLYL CIS-TRANS ISOMERASE-RELATED"/>
    <property type="match status" value="1"/>
</dbReference>
<dbReference type="Pfam" id="PF00160">
    <property type="entry name" value="Pro_isomerase"/>
    <property type="match status" value="1"/>
</dbReference>
<dbReference type="CDD" id="cd00317">
    <property type="entry name" value="cyclophilin"/>
    <property type="match status" value="1"/>
</dbReference>
<name>A0A562TYT3_9SPHI</name>
<dbReference type="InterPro" id="IPR044666">
    <property type="entry name" value="Cyclophilin_A-like"/>
</dbReference>
<gene>
    <name evidence="6" type="ORF">JN11_02943</name>
</gene>
<comment type="caution">
    <text evidence="6">The sequence shown here is derived from an EMBL/GenBank/DDBJ whole genome shotgun (WGS) entry which is preliminary data.</text>
</comment>
<dbReference type="GO" id="GO:0006457">
    <property type="term" value="P:protein folding"/>
    <property type="evidence" value="ECO:0007669"/>
    <property type="project" value="InterPro"/>
</dbReference>
<evidence type="ECO:0000256" key="1">
    <source>
        <dbReference type="ARBA" id="ARBA00007365"/>
    </source>
</evidence>
<comment type="catalytic activity">
    <reaction evidence="4">
        <text>[protein]-peptidylproline (omega=180) = [protein]-peptidylproline (omega=0)</text>
        <dbReference type="Rhea" id="RHEA:16237"/>
        <dbReference type="Rhea" id="RHEA-COMP:10747"/>
        <dbReference type="Rhea" id="RHEA-COMP:10748"/>
        <dbReference type="ChEBI" id="CHEBI:83833"/>
        <dbReference type="ChEBI" id="CHEBI:83834"/>
        <dbReference type="EC" id="5.2.1.8"/>
    </reaction>
</comment>